<comment type="caution">
    <text evidence="2">The sequence shown here is derived from an EMBL/GenBank/DDBJ whole genome shotgun (WGS) entry which is preliminary data.</text>
</comment>
<protein>
    <submittedName>
        <fullName evidence="2">Uncharacterized protein</fullName>
    </submittedName>
</protein>
<evidence type="ECO:0000313" key="2">
    <source>
        <dbReference type="EMBL" id="KAK1594173.1"/>
    </source>
</evidence>
<gene>
    <name evidence="2" type="ORF">LY79DRAFT_161311</name>
</gene>
<keyword evidence="3" id="KW-1185">Reference proteome</keyword>
<feature type="region of interest" description="Disordered" evidence="1">
    <location>
        <begin position="229"/>
        <end position="287"/>
    </location>
</feature>
<feature type="compositionally biased region" description="Basic and acidic residues" evidence="1">
    <location>
        <begin position="389"/>
        <end position="398"/>
    </location>
</feature>
<feature type="region of interest" description="Disordered" evidence="1">
    <location>
        <begin position="366"/>
        <end position="406"/>
    </location>
</feature>
<name>A0AAD8Q1X4_9PEZI</name>
<organism evidence="2 3">
    <name type="scientific">Colletotrichum navitas</name>
    <dbReference type="NCBI Taxonomy" id="681940"/>
    <lineage>
        <taxon>Eukaryota</taxon>
        <taxon>Fungi</taxon>
        <taxon>Dikarya</taxon>
        <taxon>Ascomycota</taxon>
        <taxon>Pezizomycotina</taxon>
        <taxon>Sordariomycetes</taxon>
        <taxon>Hypocreomycetidae</taxon>
        <taxon>Glomerellales</taxon>
        <taxon>Glomerellaceae</taxon>
        <taxon>Colletotrichum</taxon>
        <taxon>Colletotrichum graminicola species complex</taxon>
    </lineage>
</organism>
<dbReference type="Proteomes" id="UP001230504">
    <property type="component" value="Unassembled WGS sequence"/>
</dbReference>
<dbReference type="AlphaFoldDB" id="A0AAD8Q1X4"/>
<sequence length="546" mass="61168">MAPEHGKAIGNIAYNVWLDAFDDGLWSAEPRPQKMRLVASEFVERQWLKTRSEILKDWNRRHDSWRLPTTHEKALENCGTDYHCFWIGWFVPRLHRHYEDRSSKPGQCVNSCSATVLTHFNVNKAFKVVYKAGGTSKNKLFALYCPDTNGVCKAISVPGGVCNVLFFEEWRDDTLTARTARQRSWLRKVMSSSFAEPSSLIPEASSELQLSERERQICHDESSLSDDFIVKDQSSSCDDSDGDGSEYIFSGSETSESEDNTDTTHTSANLKPFDDEAEEEVEEEKTDRKLIDTGPVQRGAPAHNSSIVSTRNSVLDNRYPAKAYVTIVPEEEIGCIPNLSLSPWEALSSRAAVAGRDDLEGRRETCRKGRATPAYAKIPGTQTKKRQIGQHDKLDSRPKRSRPSRQTLTALVIDDEDEVKVEKTHDSDDEVQFIREVSLTTNRKTQPVAPSTAPSVIESAAFVLDFIAANKLAKVARLHDAISRRVTLKAFRKHLAFTSEADSDALAYNITENEDEETRIMLAEALAADLEEKMAAVAKHHSDGTL</sequence>
<reference evidence="2" key="1">
    <citation type="submission" date="2021-06" db="EMBL/GenBank/DDBJ databases">
        <title>Comparative genomics, transcriptomics and evolutionary studies reveal genomic signatures of adaptation to plant cell wall in hemibiotrophic fungi.</title>
        <authorList>
            <consortium name="DOE Joint Genome Institute"/>
            <person name="Baroncelli R."/>
            <person name="Diaz J.F."/>
            <person name="Benocci T."/>
            <person name="Peng M."/>
            <person name="Battaglia E."/>
            <person name="Haridas S."/>
            <person name="Andreopoulos W."/>
            <person name="Labutti K."/>
            <person name="Pangilinan J."/>
            <person name="Floch G.L."/>
            <person name="Makela M.R."/>
            <person name="Henrissat B."/>
            <person name="Grigoriev I.V."/>
            <person name="Crouch J.A."/>
            <person name="De Vries R.P."/>
            <person name="Sukno S.A."/>
            <person name="Thon M.R."/>
        </authorList>
    </citation>
    <scope>NUCLEOTIDE SEQUENCE</scope>
    <source>
        <strain evidence="2">CBS 125086</strain>
    </source>
</reference>
<accession>A0AAD8Q1X4</accession>
<dbReference type="EMBL" id="JAHLJV010000021">
    <property type="protein sequence ID" value="KAK1594173.1"/>
    <property type="molecule type" value="Genomic_DNA"/>
</dbReference>
<feature type="compositionally biased region" description="Acidic residues" evidence="1">
    <location>
        <begin position="275"/>
        <end position="284"/>
    </location>
</feature>
<evidence type="ECO:0000256" key="1">
    <source>
        <dbReference type="SAM" id="MobiDB-lite"/>
    </source>
</evidence>
<proteinExistence type="predicted"/>
<dbReference type="RefSeq" id="XP_060415394.1">
    <property type="nucleotide sequence ID" value="XM_060551143.1"/>
</dbReference>
<dbReference type="GeneID" id="85435383"/>
<evidence type="ECO:0000313" key="3">
    <source>
        <dbReference type="Proteomes" id="UP001230504"/>
    </source>
</evidence>